<organism evidence="2 3">
    <name type="scientific">Panicum virgatum</name>
    <name type="common">Blackwell switchgrass</name>
    <dbReference type="NCBI Taxonomy" id="38727"/>
    <lineage>
        <taxon>Eukaryota</taxon>
        <taxon>Viridiplantae</taxon>
        <taxon>Streptophyta</taxon>
        <taxon>Embryophyta</taxon>
        <taxon>Tracheophyta</taxon>
        <taxon>Spermatophyta</taxon>
        <taxon>Magnoliopsida</taxon>
        <taxon>Liliopsida</taxon>
        <taxon>Poales</taxon>
        <taxon>Poaceae</taxon>
        <taxon>PACMAD clade</taxon>
        <taxon>Panicoideae</taxon>
        <taxon>Panicodae</taxon>
        <taxon>Paniceae</taxon>
        <taxon>Panicinae</taxon>
        <taxon>Panicum</taxon>
        <taxon>Panicum sect. Hiantes</taxon>
    </lineage>
</organism>
<dbReference type="Proteomes" id="UP000823388">
    <property type="component" value="Chromosome 3K"/>
</dbReference>
<sequence>MAAVLEESRTSSRWLVEYYPLVIKGKQQAQKANPDRSLKATRGAPCRTARHG</sequence>
<proteinExistence type="predicted"/>
<keyword evidence="3" id="KW-1185">Reference proteome</keyword>
<accession>A0A8T0URN0</accession>
<protein>
    <submittedName>
        <fullName evidence="2">Uncharacterized protein</fullName>
    </submittedName>
</protein>
<evidence type="ECO:0000313" key="2">
    <source>
        <dbReference type="EMBL" id="KAG2623473.1"/>
    </source>
</evidence>
<dbReference type="EMBL" id="CM029041">
    <property type="protein sequence ID" value="KAG2623473.1"/>
    <property type="molecule type" value="Genomic_DNA"/>
</dbReference>
<feature type="region of interest" description="Disordered" evidence="1">
    <location>
        <begin position="26"/>
        <end position="52"/>
    </location>
</feature>
<gene>
    <name evidence="2" type="ORF">PVAP13_3KG062800</name>
</gene>
<evidence type="ECO:0000313" key="3">
    <source>
        <dbReference type="Proteomes" id="UP000823388"/>
    </source>
</evidence>
<dbReference type="AlphaFoldDB" id="A0A8T0URN0"/>
<comment type="caution">
    <text evidence="2">The sequence shown here is derived from an EMBL/GenBank/DDBJ whole genome shotgun (WGS) entry which is preliminary data.</text>
</comment>
<name>A0A8T0URN0_PANVG</name>
<reference evidence="2" key="1">
    <citation type="submission" date="2020-05" db="EMBL/GenBank/DDBJ databases">
        <title>WGS assembly of Panicum virgatum.</title>
        <authorList>
            <person name="Lovell J.T."/>
            <person name="Jenkins J."/>
            <person name="Shu S."/>
            <person name="Juenger T.E."/>
            <person name="Schmutz J."/>
        </authorList>
    </citation>
    <scope>NUCLEOTIDE SEQUENCE</scope>
    <source>
        <strain evidence="2">AP13</strain>
    </source>
</reference>
<evidence type="ECO:0000256" key="1">
    <source>
        <dbReference type="SAM" id="MobiDB-lite"/>
    </source>
</evidence>